<evidence type="ECO:0000256" key="8">
    <source>
        <dbReference type="PROSITE-ProRule" id="PRU01360"/>
    </source>
</evidence>
<keyword evidence="6 8" id="KW-0472">Membrane</keyword>
<dbReference type="KEGG" id="mpar:F7D14_19835"/>
<dbReference type="InterPro" id="IPR012910">
    <property type="entry name" value="Plug_dom"/>
</dbReference>
<keyword evidence="5 9" id="KW-0798">TonB box</keyword>
<accession>A0A6B8MAY0</accession>
<dbReference type="RefSeq" id="WP_026016127.1">
    <property type="nucleotide sequence ID" value="NZ_CP044332.1"/>
</dbReference>
<dbReference type="InterPro" id="IPR039426">
    <property type="entry name" value="TonB-dep_rcpt-like"/>
</dbReference>
<keyword evidence="13" id="KW-0614">Plasmid</keyword>
<gene>
    <name evidence="13" type="ORF">F7D14_19835</name>
</gene>
<dbReference type="EMBL" id="CP044332">
    <property type="protein sequence ID" value="QGM99861.1"/>
    <property type="molecule type" value="Genomic_DNA"/>
</dbReference>
<keyword evidence="3 8" id="KW-1134">Transmembrane beta strand</keyword>
<evidence type="ECO:0000256" key="1">
    <source>
        <dbReference type="ARBA" id="ARBA00004571"/>
    </source>
</evidence>
<feature type="region of interest" description="Disordered" evidence="10">
    <location>
        <begin position="48"/>
        <end position="82"/>
    </location>
</feature>
<evidence type="ECO:0000256" key="5">
    <source>
        <dbReference type="ARBA" id="ARBA00023077"/>
    </source>
</evidence>
<dbReference type="Pfam" id="PF00593">
    <property type="entry name" value="TonB_dep_Rec_b-barrel"/>
    <property type="match status" value="1"/>
</dbReference>
<dbReference type="InterPro" id="IPR000531">
    <property type="entry name" value="Beta-barrel_TonB"/>
</dbReference>
<evidence type="ECO:0000259" key="11">
    <source>
        <dbReference type="Pfam" id="PF00593"/>
    </source>
</evidence>
<evidence type="ECO:0000256" key="9">
    <source>
        <dbReference type="RuleBase" id="RU003357"/>
    </source>
</evidence>
<evidence type="ECO:0000256" key="3">
    <source>
        <dbReference type="ARBA" id="ARBA00022452"/>
    </source>
</evidence>
<dbReference type="PANTHER" id="PTHR32552:SF82">
    <property type="entry name" value="FCUA PROTEIN"/>
    <property type="match status" value="1"/>
</dbReference>
<dbReference type="PROSITE" id="PS52016">
    <property type="entry name" value="TONB_DEPENDENT_REC_3"/>
    <property type="match status" value="1"/>
</dbReference>
<protein>
    <submittedName>
        <fullName evidence="13">TonB-dependent receptor plug domain-containing protein</fullName>
    </submittedName>
</protein>
<sequence>MMKQHLLNTSAITHFLRLGCGSLAMLTIEQSAYAQGVTPIPDITVVAPSDRAPARGQRSGQRAAARSKPTEGSEAAGYKPETATNFGPFGKKPILDIPYSVNVISAPLIQNRLAWQSDDIYKISPVIQLRTTSARGGEANFKLRGFVFANADGRAEDGMRVQNFALAPLEDKERVEIYTGLTSFLYGPANVGGLINYVYKRPTDAPLADVTVGNYGGLSAFVHGDFGGPIDKEGKFAYRLNIVGQSGDTSVDKQSIKRDVLTAALSWRPTKDLTVTGIASHADYNIRGVDPFWNFPVNADGSSSVRHPGAPDASVFYGQPFTSFTVQRDRFSLDFNWRINEIFTARASYMYTMNTTREFVYSNNNVLNTSLAYTQVTAYNRNGHEYGNSGYAFLDAAFDTGFIHHKLTAGFYGNDYRSARDPANNGTKTLTGLRYWMPPVYYAEPGWIQTGFGPTRTLTYSNNKNALIGDDIKLNEQWSLLVGGNYTWLHGTNFNNSTGAVTASYDQGRLSPTASLIFKPVEWISTYGTYSESLQSGATVSTTGVMRFTNAGQTLPPFVGRQYEVGAKADVGGMLLTAAFFQIEQALQYAQYNNDGTYTLVQDGRQRTIGV</sequence>
<dbReference type="GO" id="GO:0009279">
    <property type="term" value="C:cell outer membrane"/>
    <property type="evidence" value="ECO:0007669"/>
    <property type="project" value="UniProtKB-SubCell"/>
</dbReference>
<comment type="subcellular location">
    <subcellularLocation>
        <location evidence="1 8">Cell outer membrane</location>
        <topology evidence="1 8">Multi-pass membrane protein</topology>
    </subcellularLocation>
</comment>
<keyword evidence="4 8" id="KW-0812">Transmembrane</keyword>
<keyword evidence="7 8" id="KW-0998">Cell outer membrane</keyword>
<proteinExistence type="inferred from homology"/>
<feature type="domain" description="TonB-dependent receptor-like beta-barrel" evidence="11">
    <location>
        <begin position="283"/>
        <end position="611"/>
    </location>
</feature>
<dbReference type="Pfam" id="PF07715">
    <property type="entry name" value="Plug"/>
    <property type="match status" value="1"/>
</dbReference>
<feature type="compositionally biased region" description="Low complexity" evidence="10">
    <location>
        <begin position="54"/>
        <end position="67"/>
    </location>
</feature>
<dbReference type="GO" id="GO:0015344">
    <property type="term" value="F:siderophore uptake transmembrane transporter activity"/>
    <property type="evidence" value="ECO:0007669"/>
    <property type="project" value="TreeGrafter"/>
</dbReference>
<dbReference type="SUPFAM" id="SSF56935">
    <property type="entry name" value="Porins"/>
    <property type="match status" value="1"/>
</dbReference>
<evidence type="ECO:0000256" key="6">
    <source>
        <dbReference type="ARBA" id="ARBA00023136"/>
    </source>
</evidence>
<dbReference type="Gene3D" id="2.170.130.10">
    <property type="entry name" value="TonB-dependent receptor, plug domain"/>
    <property type="match status" value="1"/>
</dbReference>
<keyword evidence="14" id="KW-1185">Reference proteome</keyword>
<keyword evidence="13" id="KW-0675">Receptor</keyword>
<evidence type="ECO:0000313" key="14">
    <source>
        <dbReference type="Proteomes" id="UP000422569"/>
    </source>
</evidence>
<dbReference type="InterPro" id="IPR036942">
    <property type="entry name" value="Beta-barrel_TonB_sf"/>
</dbReference>
<feature type="domain" description="TonB-dependent receptor plug" evidence="12">
    <location>
        <begin position="95"/>
        <end position="193"/>
    </location>
</feature>
<reference evidence="13 14" key="1">
    <citation type="submission" date="2019-09" db="EMBL/GenBank/DDBJ databases">
        <title>Isolation and complete genome sequencing of Methylocystis species.</title>
        <authorList>
            <person name="Rumah B.L."/>
            <person name="Stead C.E."/>
            <person name="Stevens B.C."/>
            <person name="Minton N.P."/>
            <person name="Grosse-Honebrink A."/>
            <person name="Zhang Y."/>
        </authorList>
    </citation>
    <scope>NUCLEOTIDE SEQUENCE [LARGE SCALE GENOMIC DNA]</scope>
    <source>
        <strain evidence="13 14">BRCS2</strain>
        <plasmid evidence="13 14">unnamed1</plasmid>
    </source>
</reference>
<evidence type="ECO:0000256" key="10">
    <source>
        <dbReference type="SAM" id="MobiDB-lite"/>
    </source>
</evidence>
<name>A0A6B8MAY0_9HYPH</name>
<dbReference type="Proteomes" id="UP000422569">
    <property type="component" value="Plasmid unnamed1"/>
</dbReference>
<evidence type="ECO:0000259" key="12">
    <source>
        <dbReference type="Pfam" id="PF07715"/>
    </source>
</evidence>
<geneLocation type="plasmid" evidence="13">
    <name>unnamed1</name>
</geneLocation>
<evidence type="ECO:0000256" key="4">
    <source>
        <dbReference type="ARBA" id="ARBA00022692"/>
    </source>
</evidence>
<comment type="similarity">
    <text evidence="8 9">Belongs to the TonB-dependent receptor family.</text>
</comment>
<dbReference type="Gene3D" id="2.40.170.20">
    <property type="entry name" value="TonB-dependent receptor, beta-barrel domain"/>
    <property type="match status" value="1"/>
</dbReference>
<dbReference type="InterPro" id="IPR037066">
    <property type="entry name" value="Plug_dom_sf"/>
</dbReference>
<dbReference type="PANTHER" id="PTHR32552">
    <property type="entry name" value="FERRICHROME IRON RECEPTOR-RELATED"/>
    <property type="match status" value="1"/>
</dbReference>
<organism evidence="13 14">
    <name type="scientific">Methylocystis parvus</name>
    <dbReference type="NCBI Taxonomy" id="134"/>
    <lineage>
        <taxon>Bacteria</taxon>
        <taxon>Pseudomonadati</taxon>
        <taxon>Pseudomonadota</taxon>
        <taxon>Alphaproteobacteria</taxon>
        <taxon>Hyphomicrobiales</taxon>
        <taxon>Methylocystaceae</taxon>
        <taxon>Methylocystis</taxon>
    </lineage>
</organism>
<keyword evidence="2 8" id="KW-0813">Transport</keyword>
<dbReference type="AlphaFoldDB" id="A0A6B8MAY0"/>
<evidence type="ECO:0000256" key="7">
    <source>
        <dbReference type="ARBA" id="ARBA00023237"/>
    </source>
</evidence>
<evidence type="ECO:0000256" key="2">
    <source>
        <dbReference type="ARBA" id="ARBA00022448"/>
    </source>
</evidence>
<evidence type="ECO:0000313" key="13">
    <source>
        <dbReference type="EMBL" id="QGM99861.1"/>
    </source>
</evidence>